<dbReference type="SUPFAM" id="SSF51230">
    <property type="entry name" value="Single hybrid motif"/>
    <property type="match status" value="1"/>
</dbReference>
<dbReference type="InterPro" id="IPR011053">
    <property type="entry name" value="Single_hybrid_motif"/>
</dbReference>
<evidence type="ECO:0000256" key="1">
    <source>
        <dbReference type="ARBA" id="ARBA00023267"/>
    </source>
</evidence>
<name>A0A132NHV6_9ACTN</name>
<organism evidence="3 4">
    <name type="scientific">Carbonactinospora thermoautotrophica</name>
    <dbReference type="NCBI Taxonomy" id="1469144"/>
    <lineage>
        <taxon>Bacteria</taxon>
        <taxon>Bacillati</taxon>
        <taxon>Actinomycetota</taxon>
        <taxon>Actinomycetes</taxon>
        <taxon>Kitasatosporales</taxon>
        <taxon>Carbonactinosporaceae</taxon>
        <taxon>Carbonactinospora</taxon>
    </lineage>
</organism>
<dbReference type="PROSITE" id="PS50968">
    <property type="entry name" value="BIOTINYL_LIPOYL"/>
    <property type="match status" value="1"/>
</dbReference>
<feature type="domain" description="Lipoyl-binding" evidence="2">
    <location>
        <begin position="23"/>
        <end position="102"/>
    </location>
</feature>
<dbReference type="Proteomes" id="UP000070598">
    <property type="component" value="Unassembled WGS sequence"/>
</dbReference>
<dbReference type="PANTHER" id="PTHR45266:SF3">
    <property type="entry name" value="OXALOACETATE DECARBOXYLASE ALPHA CHAIN"/>
    <property type="match status" value="1"/>
</dbReference>
<protein>
    <recommendedName>
        <fullName evidence="2">Lipoyl-binding domain-containing protein</fullName>
    </recommendedName>
</protein>
<keyword evidence="1" id="KW-0092">Biotin</keyword>
<evidence type="ECO:0000313" key="3">
    <source>
        <dbReference type="EMBL" id="KWX09613.1"/>
    </source>
</evidence>
<dbReference type="Gene3D" id="2.40.50.100">
    <property type="match status" value="1"/>
</dbReference>
<dbReference type="PANTHER" id="PTHR45266">
    <property type="entry name" value="OXALOACETATE DECARBOXYLASE ALPHA CHAIN"/>
    <property type="match status" value="1"/>
</dbReference>
<dbReference type="PATRIC" id="fig|1469144.9.peg.3762"/>
<evidence type="ECO:0000313" key="4">
    <source>
        <dbReference type="Proteomes" id="UP000070598"/>
    </source>
</evidence>
<dbReference type="InterPro" id="IPR000089">
    <property type="entry name" value="Biotin_lipoyl"/>
</dbReference>
<dbReference type="InterPro" id="IPR050709">
    <property type="entry name" value="Biotin_Carboxyl_Carrier/Decarb"/>
</dbReference>
<dbReference type="PROSITE" id="PS00188">
    <property type="entry name" value="BIOTIN"/>
    <property type="match status" value="1"/>
</dbReference>
<sequence length="108" mass="11109">AGPVTWLGRDGETWAVREEDVLHAAAPSAAVAAGPLRAPMPGTVTAVKVTEGEKVTAGQVLVILEAMKMEHSIVAPFDGVVAALRVRAGQTVALDEPLVSVEPTEGES</sequence>
<dbReference type="EMBL" id="JYIK01000769">
    <property type="protein sequence ID" value="KWX09613.1"/>
    <property type="molecule type" value="Genomic_DNA"/>
</dbReference>
<dbReference type="AlphaFoldDB" id="A0A132NHV6"/>
<dbReference type="RefSeq" id="WP_158013497.1">
    <property type="nucleotide sequence ID" value="NZ_JYIK01000769.1"/>
</dbReference>
<reference evidence="4" key="1">
    <citation type="submission" date="2015-02" db="EMBL/GenBank/DDBJ databases">
        <title>Physiological reanalysis, assessment of diazotrophy, and genome sequences of multiple isolates of Streptomyces thermoautotrophicus.</title>
        <authorList>
            <person name="MacKellar D.C."/>
            <person name="Lieber L."/>
            <person name="Norman J."/>
            <person name="Bolger A."/>
            <person name="Tobin C."/>
            <person name="Murray J.W."/>
            <person name="Friesen M."/>
            <person name="Prell J."/>
        </authorList>
    </citation>
    <scope>NUCLEOTIDE SEQUENCE [LARGE SCALE GENOMIC DNA]</scope>
    <source>
        <strain evidence="4">UBT1</strain>
    </source>
</reference>
<dbReference type="FunFam" id="2.40.50.100:FF:000003">
    <property type="entry name" value="Acetyl-CoA carboxylase biotin carboxyl carrier protein"/>
    <property type="match status" value="1"/>
</dbReference>
<accession>A0A132NHV6</accession>
<dbReference type="CDD" id="cd06850">
    <property type="entry name" value="biotinyl_domain"/>
    <property type="match status" value="1"/>
</dbReference>
<dbReference type="Pfam" id="PF00364">
    <property type="entry name" value="Biotin_lipoyl"/>
    <property type="match status" value="1"/>
</dbReference>
<proteinExistence type="predicted"/>
<dbReference type="InterPro" id="IPR001882">
    <property type="entry name" value="Biotin_BS"/>
</dbReference>
<comment type="caution">
    <text evidence="3">The sequence shown here is derived from an EMBL/GenBank/DDBJ whole genome shotgun (WGS) entry which is preliminary data.</text>
</comment>
<feature type="non-terminal residue" evidence="3">
    <location>
        <position position="1"/>
    </location>
</feature>
<gene>
    <name evidence="3" type="ORF">TR74_08560</name>
</gene>
<evidence type="ECO:0000259" key="2">
    <source>
        <dbReference type="PROSITE" id="PS50968"/>
    </source>
</evidence>